<proteinExistence type="predicted"/>
<comment type="caution">
    <text evidence="2">The sequence shown here is derived from an EMBL/GenBank/DDBJ whole genome shotgun (WGS) entry which is preliminary data.</text>
</comment>
<sequence>MTTQYDEDASNGDGPIEWLNDTTPNDTADIMPTEPHPPQWVWFYISKMKTHRMNPPPQMTTPLRNESHKCALPKEQAPNKTQERGRMTQDHRTPRQTTHPPKRFLEEGMRPQYERVPHLLGWVWYYKALALNEDP</sequence>
<feature type="region of interest" description="Disordered" evidence="1">
    <location>
        <begin position="70"/>
        <end position="109"/>
    </location>
</feature>
<organism evidence="2 3">
    <name type="scientific">Hydnum rufescens UP504</name>
    <dbReference type="NCBI Taxonomy" id="1448309"/>
    <lineage>
        <taxon>Eukaryota</taxon>
        <taxon>Fungi</taxon>
        <taxon>Dikarya</taxon>
        <taxon>Basidiomycota</taxon>
        <taxon>Agaricomycotina</taxon>
        <taxon>Agaricomycetes</taxon>
        <taxon>Cantharellales</taxon>
        <taxon>Hydnaceae</taxon>
        <taxon>Hydnum</taxon>
    </lineage>
</organism>
<dbReference type="AlphaFoldDB" id="A0A9P6B6S0"/>
<protein>
    <submittedName>
        <fullName evidence="2">Uncharacterized protein</fullName>
    </submittedName>
</protein>
<feature type="compositionally biased region" description="Basic and acidic residues" evidence="1">
    <location>
        <begin position="81"/>
        <end position="93"/>
    </location>
</feature>
<keyword evidence="3" id="KW-1185">Reference proteome</keyword>
<gene>
    <name evidence="2" type="ORF">BS47DRAFT_1358943</name>
</gene>
<evidence type="ECO:0000313" key="2">
    <source>
        <dbReference type="EMBL" id="KAF9518447.1"/>
    </source>
</evidence>
<dbReference type="EMBL" id="MU128925">
    <property type="protein sequence ID" value="KAF9518447.1"/>
    <property type="molecule type" value="Genomic_DNA"/>
</dbReference>
<dbReference type="Proteomes" id="UP000886523">
    <property type="component" value="Unassembled WGS sequence"/>
</dbReference>
<feature type="region of interest" description="Disordered" evidence="1">
    <location>
        <begin position="1"/>
        <end position="33"/>
    </location>
</feature>
<reference evidence="2" key="1">
    <citation type="journal article" date="2020" name="Nat. Commun.">
        <title>Large-scale genome sequencing of mycorrhizal fungi provides insights into the early evolution of symbiotic traits.</title>
        <authorList>
            <person name="Miyauchi S."/>
            <person name="Kiss E."/>
            <person name="Kuo A."/>
            <person name="Drula E."/>
            <person name="Kohler A."/>
            <person name="Sanchez-Garcia M."/>
            <person name="Morin E."/>
            <person name="Andreopoulos B."/>
            <person name="Barry K.W."/>
            <person name="Bonito G."/>
            <person name="Buee M."/>
            <person name="Carver A."/>
            <person name="Chen C."/>
            <person name="Cichocki N."/>
            <person name="Clum A."/>
            <person name="Culley D."/>
            <person name="Crous P.W."/>
            <person name="Fauchery L."/>
            <person name="Girlanda M."/>
            <person name="Hayes R.D."/>
            <person name="Keri Z."/>
            <person name="LaButti K."/>
            <person name="Lipzen A."/>
            <person name="Lombard V."/>
            <person name="Magnuson J."/>
            <person name="Maillard F."/>
            <person name="Murat C."/>
            <person name="Nolan M."/>
            <person name="Ohm R.A."/>
            <person name="Pangilinan J."/>
            <person name="Pereira M.F."/>
            <person name="Perotto S."/>
            <person name="Peter M."/>
            <person name="Pfister S."/>
            <person name="Riley R."/>
            <person name="Sitrit Y."/>
            <person name="Stielow J.B."/>
            <person name="Szollosi G."/>
            <person name="Zifcakova L."/>
            <person name="Stursova M."/>
            <person name="Spatafora J.W."/>
            <person name="Tedersoo L."/>
            <person name="Vaario L.M."/>
            <person name="Yamada A."/>
            <person name="Yan M."/>
            <person name="Wang P."/>
            <person name="Xu J."/>
            <person name="Bruns T."/>
            <person name="Baldrian P."/>
            <person name="Vilgalys R."/>
            <person name="Dunand C."/>
            <person name="Henrissat B."/>
            <person name="Grigoriev I.V."/>
            <person name="Hibbett D."/>
            <person name="Nagy L.G."/>
            <person name="Martin F.M."/>
        </authorList>
    </citation>
    <scope>NUCLEOTIDE SEQUENCE</scope>
    <source>
        <strain evidence="2">UP504</strain>
    </source>
</reference>
<evidence type="ECO:0000256" key="1">
    <source>
        <dbReference type="SAM" id="MobiDB-lite"/>
    </source>
</evidence>
<evidence type="ECO:0000313" key="3">
    <source>
        <dbReference type="Proteomes" id="UP000886523"/>
    </source>
</evidence>
<accession>A0A9P6B6S0</accession>
<name>A0A9P6B6S0_9AGAM</name>
<feature type="compositionally biased region" description="Acidic residues" evidence="1">
    <location>
        <begin position="1"/>
        <end position="10"/>
    </location>
</feature>